<dbReference type="VEuPathDB" id="FungiDB:SPSK_07634"/>
<evidence type="ECO:0000313" key="3">
    <source>
        <dbReference type="Proteomes" id="UP000033710"/>
    </source>
</evidence>
<dbReference type="Proteomes" id="UP000033710">
    <property type="component" value="Unassembled WGS sequence"/>
</dbReference>
<accession>A0A0F2MF72</accession>
<reference evidence="2 3" key="1">
    <citation type="journal article" date="2014" name="BMC Genomics">
        <title>Comparative genomics of the major fungal agents of human and animal Sporotrichosis: Sporothrix schenckii and Sporothrix brasiliensis.</title>
        <authorList>
            <person name="Teixeira M.M."/>
            <person name="de Almeida L.G."/>
            <person name="Kubitschek-Barreira P."/>
            <person name="Alves F.L."/>
            <person name="Kioshima E.S."/>
            <person name="Abadio A.K."/>
            <person name="Fernandes L."/>
            <person name="Derengowski L.S."/>
            <person name="Ferreira K.S."/>
            <person name="Souza R.C."/>
            <person name="Ruiz J.C."/>
            <person name="de Andrade N.C."/>
            <person name="Paes H.C."/>
            <person name="Nicola A.M."/>
            <person name="Albuquerque P."/>
            <person name="Gerber A.L."/>
            <person name="Martins V.P."/>
            <person name="Peconick L.D."/>
            <person name="Neto A.V."/>
            <person name="Chaucanez C.B."/>
            <person name="Silva P.A."/>
            <person name="Cunha O.L."/>
            <person name="de Oliveira F.F."/>
            <person name="dos Santos T.C."/>
            <person name="Barros A.L."/>
            <person name="Soares M.A."/>
            <person name="de Oliveira L.M."/>
            <person name="Marini M.M."/>
            <person name="Villalobos-Duno H."/>
            <person name="Cunha M.M."/>
            <person name="de Hoog S."/>
            <person name="da Silveira J.F."/>
            <person name="Henrissat B."/>
            <person name="Nino-Vega G.A."/>
            <person name="Cisalpino P.S."/>
            <person name="Mora-Montes H.M."/>
            <person name="Almeida S.R."/>
            <person name="Stajich J.E."/>
            <person name="Lopes-Bezerra L.M."/>
            <person name="Vasconcelos A.T."/>
            <person name="Felipe M.S."/>
        </authorList>
    </citation>
    <scope>NUCLEOTIDE SEQUENCE [LARGE SCALE GENOMIC DNA]</scope>
    <source>
        <strain evidence="2 3">1099-18</strain>
    </source>
</reference>
<dbReference type="KEGG" id="ssck:SPSK_07634"/>
<organism evidence="2 3">
    <name type="scientific">Sporothrix schenckii 1099-18</name>
    <dbReference type="NCBI Taxonomy" id="1397361"/>
    <lineage>
        <taxon>Eukaryota</taxon>
        <taxon>Fungi</taxon>
        <taxon>Dikarya</taxon>
        <taxon>Ascomycota</taxon>
        <taxon>Pezizomycotina</taxon>
        <taxon>Sordariomycetes</taxon>
        <taxon>Sordariomycetidae</taxon>
        <taxon>Ophiostomatales</taxon>
        <taxon>Ophiostomataceae</taxon>
        <taxon>Sporothrix</taxon>
    </lineage>
</organism>
<feature type="region of interest" description="Disordered" evidence="1">
    <location>
        <begin position="90"/>
        <end position="154"/>
    </location>
</feature>
<dbReference type="AlphaFoldDB" id="A0A0F2MF72"/>
<proteinExistence type="predicted"/>
<feature type="compositionally biased region" description="Low complexity" evidence="1">
    <location>
        <begin position="105"/>
        <end position="114"/>
    </location>
</feature>
<feature type="region of interest" description="Disordered" evidence="1">
    <location>
        <begin position="232"/>
        <end position="255"/>
    </location>
</feature>
<dbReference type="OrthoDB" id="10374164at2759"/>
<feature type="compositionally biased region" description="Basic and acidic residues" evidence="1">
    <location>
        <begin position="39"/>
        <end position="59"/>
    </location>
</feature>
<feature type="compositionally biased region" description="Acidic residues" evidence="1">
    <location>
        <begin position="233"/>
        <end position="245"/>
    </location>
</feature>
<name>A0A0F2MF72_SPOSC</name>
<protein>
    <submittedName>
        <fullName evidence="2">Uncharacterized protein</fullName>
    </submittedName>
</protein>
<comment type="caution">
    <text evidence="2">The sequence shown here is derived from an EMBL/GenBank/DDBJ whole genome shotgun (WGS) entry which is preliminary data.</text>
</comment>
<dbReference type="EMBL" id="AXCR01000004">
    <property type="protein sequence ID" value="KJR87729.1"/>
    <property type="molecule type" value="Genomic_DNA"/>
</dbReference>
<reference evidence="2 3" key="2">
    <citation type="journal article" date="2015" name="Eukaryot. Cell">
        <title>Asexual propagation of a virulent clone complex in a human and feline outbreak of sporotrichosis.</title>
        <authorList>
            <person name="Teixeira Mde M."/>
            <person name="Rodrigues A.M."/>
            <person name="Tsui C.K."/>
            <person name="de Almeida L.G."/>
            <person name="Van Diepeningen A.D."/>
            <person name="van den Ende B.G."/>
            <person name="Fernandes G.F."/>
            <person name="Kano R."/>
            <person name="Hamelin R.C."/>
            <person name="Lopes-Bezerra L.M."/>
            <person name="Vasconcelos A.T."/>
            <person name="de Hoog S."/>
            <person name="de Camargo Z.P."/>
            <person name="Felipe M.S."/>
        </authorList>
    </citation>
    <scope>NUCLEOTIDE SEQUENCE [LARGE SCALE GENOMIC DNA]</scope>
    <source>
        <strain evidence="2 3">1099-18</strain>
    </source>
</reference>
<evidence type="ECO:0000256" key="1">
    <source>
        <dbReference type="SAM" id="MobiDB-lite"/>
    </source>
</evidence>
<dbReference type="RefSeq" id="XP_016590405.1">
    <property type="nucleotide sequence ID" value="XM_016734293.1"/>
</dbReference>
<feature type="region of interest" description="Disordered" evidence="1">
    <location>
        <begin position="1"/>
        <end position="65"/>
    </location>
</feature>
<gene>
    <name evidence="2" type="ORF">SPSK_07634</name>
</gene>
<dbReference type="GeneID" id="27669570"/>
<evidence type="ECO:0000313" key="2">
    <source>
        <dbReference type="EMBL" id="KJR87729.1"/>
    </source>
</evidence>
<sequence length="368" mass="39930">MVSITTLGKRPMKRARSDSDTSGTGPPTKRQRSQSPDSEAEKSDLLFDSEGRAKNKSDVYDPVVDENETLDRLLADIRAVHEDQAALAAENDGRACASCDAVEEQSPSQRSPSQDASESDVVTFIDPGLTEPAATESEYGDENVAPVPSTPPNVGRYYFESPANFIAPFSEPVDPAKIQAREESWARCRQLTFLLAREVNIAPAAPDATTTNQPLASPFKLDDQYQSIRAFLDDEAESKENDEESKSDTSGIGILQPLESEDEIVNGRDSVVDFQIFIDADAKSNISDSNASDNVSGDDKVKILETRQNVAEDLGDADDKEPSSYVMIRPEARSPSPGSEDGLLMHRHILSPIPVSLLHKASDDASDA</sequence>